<gene>
    <name evidence="1" type="ORF">L484_025972</name>
</gene>
<protein>
    <submittedName>
        <fullName evidence="1">Uncharacterized protein</fullName>
    </submittedName>
</protein>
<organism evidence="1 2">
    <name type="scientific">Morus notabilis</name>
    <dbReference type="NCBI Taxonomy" id="981085"/>
    <lineage>
        <taxon>Eukaryota</taxon>
        <taxon>Viridiplantae</taxon>
        <taxon>Streptophyta</taxon>
        <taxon>Embryophyta</taxon>
        <taxon>Tracheophyta</taxon>
        <taxon>Spermatophyta</taxon>
        <taxon>Magnoliopsida</taxon>
        <taxon>eudicotyledons</taxon>
        <taxon>Gunneridae</taxon>
        <taxon>Pentapetalae</taxon>
        <taxon>rosids</taxon>
        <taxon>fabids</taxon>
        <taxon>Rosales</taxon>
        <taxon>Moraceae</taxon>
        <taxon>Moreae</taxon>
        <taxon>Morus</taxon>
    </lineage>
</organism>
<evidence type="ECO:0000313" key="1">
    <source>
        <dbReference type="EMBL" id="EXB75192.1"/>
    </source>
</evidence>
<accession>W9R7Q2</accession>
<dbReference type="EMBL" id="KE344673">
    <property type="protein sequence ID" value="EXB75192.1"/>
    <property type="molecule type" value="Genomic_DNA"/>
</dbReference>
<evidence type="ECO:0000313" key="2">
    <source>
        <dbReference type="Proteomes" id="UP000030645"/>
    </source>
</evidence>
<proteinExistence type="predicted"/>
<name>W9R7Q2_9ROSA</name>
<reference evidence="2" key="1">
    <citation type="submission" date="2013-01" db="EMBL/GenBank/DDBJ databases">
        <title>Draft Genome Sequence of a Mulberry Tree, Morus notabilis C.K. Schneid.</title>
        <authorList>
            <person name="He N."/>
            <person name="Zhao S."/>
        </authorList>
    </citation>
    <scope>NUCLEOTIDE SEQUENCE</scope>
</reference>
<dbReference type="Proteomes" id="UP000030645">
    <property type="component" value="Unassembled WGS sequence"/>
</dbReference>
<keyword evidence="2" id="KW-1185">Reference proteome</keyword>
<dbReference type="AlphaFoldDB" id="W9R7Q2"/>
<sequence length="88" mass="10519">MWRPSPSVDPVFAAAVPQFPEWIDNRNMDYDEDDPLEINGRKRKRLLELTEGFYAGMWKEDEYMSLGMVISLPRTNYVYRLSFDREHD</sequence>